<keyword evidence="3" id="KW-1185">Reference proteome</keyword>
<dbReference type="InterPro" id="IPR045584">
    <property type="entry name" value="Pilin-like"/>
</dbReference>
<proteinExistence type="predicted"/>
<accession>A0A1T4NIN0</accession>
<keyword evidence="1" id="KW-0472">Membrane</keyword>
<dbReference type="PROSITE" id="PS00409">
    <property type="entry name" value="PROKAR_NTER_METHYL"/>
    <property type="match status" value="1"/>
</dbReference>
<dbReference type="RefSeq" id="WP_078712039.1">
    <property type="nucleotide sequence ID" value="NZ_FUWY01000004.1"/>
</dbReference>
<gene>
    <name evidence="2" type="ORF">SAMN02745191_1647</name>
</gene>
<name>A0A1T4NIN0_9FIRM</name>
<dbReference type="Proteomes" id="UP000243297">
    <property type="component" value="Unassembled WGS sequence"/>
</dbReference>
<protein>
    <submittedName>
        <fullName evidence="2">Prepilin-type N-terminal cleavage/methylation domain-containing protein</fullName>
    </submittedName>
</protein>
<dbReference type="STRING" id="118967.SAMN02745191_1647"/>
<evidence type="ECO:0000256" key="1">
    <source>
        <dbReference type="SAM" id="Phobius"/>
    </source>
</evidence>
<dbReference type="SUPFAM" id="SSF54523">
    <property type="entry name" value="Pili subunits"/>
    <property type="match status" value="1"/>
</dbReference>
<keyword evidence="1" id="KW-1133">Transmembrane helix</keyword>
<keyword evidence="1" id="KW-0812">Transmembrane</keyword>
<dbReference type="AlphaFoldDB" id="A0A1T4NIN0"/>
<dbReference type="Gene3D" id="3.30.700.10">
    <property type="entry name" value="Glycoprotein, Type 4 Pilin"/>
    <property type="match status" value="1"/>
</dbReference>
<dbReference type="Pfam" id="PF07963">
    <property type="entry name" value="N_methyl"/>
    <property type="match status" value="1"/>
</dbReference>
<sequence>MKKGFTLVEMIVIIAIISILALLSAPEIMSTIESSNAQVCKDHQKAIMSEYYAKAPYTSGDILGEILVENANEICPNNGLISRIDNKLSCSKHGSYLDN</sequence>
<reference evidence="3" key="1">
    <citation type="submission" date="2017-02" db="EMBL/GenBank/DDBJ databases">
        <authorList>
            <person name="Varghese N."/>
            <person name="Submissions S."/>
        </authorList>
    </citation>
    <scope>NUCLEOTIDE SEQUENCE [LARGE SCALE GENOMIC DNA]</scope>
    <source>
        <strain evidence="3">ATCC 25662</strain>
    </source>
</reference>
<organism evidence="2 3">
    <name type="scientific">Anaerorhabdus furcosa</name>
    <dbReference type="NCBI Taxonomy" id="118967"/>
    <lineage>
        <taxon>Bacteria</taxon>
        <taxon>Bacillati</taxon>
        <taxon>Bacillota</taxon>
        <taxon>Erysipelotrichia</taxon>
        <taxon>Erysipelotrichales</taxon>
        <taxon>Erysipelotrichaceae</taxon>
        <taxon>Anaerorhabdus</taxon>
    </lineage>
</organism>
<evidence type="ECO:0000313" key="3">
    <source>
        <dbReference type="Proteomes" id="UP000243297"/>
    </source>
</evidence>
<dbReference type="InterPro" id="IPR012902">
    <property type="entry name" value="N_methyl_site"/>
</dbReference>
<dbReference type="NCBIfam" id="TIGR02532">
    <property type="entry name" value="IV_pilin_GFxxxE"/>
    <property type="match status" value="1"/>
</dbReference>
<dbReference type="EMBL" id="FUWY01000004">
    <property type="protein sequence ID" value="SJZ78983.1"/>
    <property type="molecule type" value="Genomic_DNA"/>
</dbReference>
<feature type="transmembrane region" description="Helical" evidence="1">
    <location>
        <begin position="7"/>
        <end position="25"/>
    </location>
</feature>
<evidence type="ECO:0000313" key="2">
    <source>
        <dbReference type="EMBL" id="SJZ78983.1"/>
    </source>
</evidence>